<accession>A0AAU7NVB9</accession>
<name>A0AAU7NVB9_9GAMM</name>
<evidence type="ECO:0000256" key="1">
    <source>
        <dbReference type="SAM" id="Phobius"/>
    </source>
</evidence>
<dbReference type="AlphaFoldDB" id="A0AAU7NVB9"/>
<feature type="transmembrane region" description="Helical" evidence="1">
    <location>
        <begin position="26"/>
        <end position="45"/>
    </location>
</feature>
<dbReference type="KEGG" id="mech:Q9L42_002140"/>
<gene>
    <name evidence="2" type="ORF">Q9L42_002140</name>
</gene>
<evidence type="ECO:0000313" key="3">
    <source>
        <dbReference type="Proteomes" id="UP001225378"/>
    </source>
</evidence>
<keyword evidence="1" id="KW-0812">Transmembrane</keyword>
<keyword evidence="1" id="KW-1133">Transmembrane helix</keyword>
<dbReference type="Proteomes" id="UP001225378">
    <property type="component" value="Chromosome"/>
</dbReference>
<dbReference type="EMBL" id="CP157743">
    <property type="protein sequence ID" value="XBS20944.1"/>
    <property type="molecule type" value="Genomic_DNA"/>
</dbReference>
<reference evidence="2 3" key="1">
    <citation type="journal article" date="2024" name="Microbiology">
        <title>Methylomarinum rosea sp. nov., a novel halophilic methanotrophic bacterium from the hypersaline Lake Elton.</title>
        <authorList>
            <person name="Suleimanov R.Z."/>
            <person name="Oshkin I.Y."/>
            <person name="Danilova O.V."/>
            <person name="Suzina N.E."/>
            <person name="Dedysh S.N."/>
        </authorList>
    </citation>
    <scope>NUCLEOTIDE SEQUENCE [LARGE SCALE GENOMIC DNA]</scope>
    <source>
        <strain evidence="2 3">Ch1-1</strain>
    </source>
</reference>
<organism evidence="2 3">
    <name type="scientific">Methylomarinum roseum</name>
    <dbReference type="NCBI Taxonomy" id="3067653"/>
    <lineage>
        <taxon>Bacteria</taxon>
        <taxon>Pseudomonadati</taxon>
        <taxon>Pseudomonadota</taxon>
        <taxon>Gammaproteobacteria</taxon>
        <taxon>Methylococcales</taxon>
        <taxon>Methylococcaceae</taxon>
        <taxon>Methylomarinum</taxon>
    </lineage>
</organism>
<proteinExistence type="predicted"/>
<evidence type="ECO:0000313" key="2">
    <source>
        <dbReference type="EMBL" id="XBS20944.1"/>
    </source>
</evidence>
<keyword evidence="1" id="KW-0472">Membrane</keyword>
<keyword evidence="3" id="KW-1185">Reference proteome</keyword>
<protein>
    <submittedName>
        <fullName evidence="2">Uncharacterized protein</fullName>
    </submittedName>
</protein>
<sequence>MSSVSSLLVFLGLIRREEQGIAKIGTESAAIIVLYGIGVIMMLTGGV</sequence>